<accession>A0A1G8J2K7</accession>
<dbReference type="EMBL" id="FNDS01000007">
    <property type="protein sequence ID" value="SDI25371.1"/>
    <property type="molecule type" value="Genomic_DNA"/>
</dbReference>
<dbReference type="InterPro" id="IPR011041">
    <property type="entry name" value="Quinoprot_gluc/sorb_DH_b-prop"/>
</dbReference>
<evidence type="ECO:0000313" key="4">
    <source>
        <dbReference type="Proteomes" id="UP000199636"/>
    </source>
</evidence>
<dbReference type="RefSeq" id="WP_212633147.1">
    <property type="nucleotide sequence ID" value="NZ_FNDS01000007.1"/>
</dbReference>
<proteinExistence type="predicted"/>
<dbReference type="PANTHER" id="PTHR33546:SF1">
    <property type="entry name" value="LARGE, MULTIFUNCTIONAL SECRETED PROTEIN"/>
    <property type="match status" value="1"/>
</dbReference>
<name>A0A1G8J2K7_9PSED</name>
<evidence type="ECO:0000313" key="3">
    <source>
        <dbReference type="EMBL" id="SDI25371.1"/>
    </source>
</evidence>
<sequence>MRRLLVMLAALFLAPLPPAIAGPALAQLKVPDGFRIELLSDQLPNARAMALGARGTLFVGSNQAGRVYALSPGETRPRVIASGLQLPVGVAFHNGDLYVSAVSRILVLRDIETHLDAPPQPEPLAVEFPGDFAHGWKFIAFGPDGKLYVPVGAPCNICRPDPQRYANLQRMNADGSGREVVARGIRNSVGFDWNPDSGELWFTDNGRDMLGDDQPSDELNRLSRPGQDFGYPDCHAGDIADPQFAARPCSDFVAPVAKLGAHVAALGLRFYNGRQFPAEYRGNLFIAEHGSWNRSHKVGYRVVRVQLNADGSLKRQSIFAEGWLQPGEQVLGRPADVLVADDGSLLVSDDLAGAVYRISYHGEQP</sequence>
<protein>
    <submittedName>
        <fullName evidence="3">Glucose/arabinose dehydrogenase, beta-propeller fold</fullName>
    </submittedName>
</protein>
<feature type="domain" description="Pyrroloquinoline quinone-dependent pyranose dehydrogenase beta-propeller" evidence="2">
    <location>
        <begin position="179"/>
        <end position="359"/>
    </location>
</feature>
<reference evidence="4" key="1">
    <citation type="submission" date="2016-10" db="EMBL/GenBank/DDBJ databases">
        <authorList>
            <person name="Varghese N."/>
            <person name="Submissions S."/>
        </authorList>
    </citation>
    <scope>NUCLEOTIDE SEQUENCE [LARGE SCALE GENOMIC DNA]</scope>
    <source>
        <strain evidence="4">CCM 7469</strain>
    </source>
</reference>
<dbReference type="Pfam" id="PF22807">
    <property type="entry name" value="TrAA12"/>
    <property type="match status" value="1"/>
</dbReference>
<dbReference type="Proteomes" id="UP000199636">
    <property type="component" value="Unassembled WGS sequence"/>
</dbReference>
<keyword evidence="1" id="KW-0732">Signal</keyword>
<dbReference type="PANTHER" id="PTHR33546">
    <property type="entry name" value="LARGE, MULTIFUNCTIONAL SECRETED PROTEIN-RELATED"/>
    <property type="match status" value="1"/>
</dbReference>
<dbReference type="InterPro" id="IPR054539">
    <property type="entry name" value="Beta-prop_PDH"/>
</dbReference>
<dbReference type="InterPro" id="IPR011042">
    <property type="entry name" value="6-blade_b-propeller_TolB-like"/>
</dbReference>
<dbReference type="Gene3D" id="2.120.10.30">
    <property type="entry name" value="TolB, C-terminal domain"/>
    <property type="match status" value="1"/>
</dbReference>
<gene>
    <name evidence="3" type="ORF">SAMN05216272_107102</name>
</gene>
<keyword evidence="4" id="KW-1185">Reference proteome</keyword>
<feature type="chain" id="PRO_5011540633" evidence="1">
    <location>
        <begin position="22"/>
        <end position="365"/>
    </location>
</feature>
<dbReference type="STRING" id="428992.SAMN05216272_107102"/>
<dbReference type="AlphaFoldDB" id="A0A1G8J2K7"/>
<feature type="signal peptide" evidence="1">
    <location>
        <begin position="1"/>
        <end position="21"/>
    </location>
</feature>
<evidence type="ECO:0000256" key="1">
    <source>
        <dbReference type="SAM" id="SignalP"/>
    </source>
</evidence>
<evidence type="ECO:0000259" key="2">
    <source>
        <dbReference type="Pfam" id="PF22807"/>
    </source>
</evidence>
<organism evidence="3 4">
    <name type="scientific">Pseudomonas panipatensis</name>
    <dbReference type="NCBI Taxonomy" id="428992"/>
    <lineage>
        <taxon>Bacteria</taxon>
        <taxon>Pseudomonadati</taxon>
        <taxon>Pseudomonadota</taxon>
        <taxon>Gammaproteobacteria</taxon>
        <taxon>Pseudomonadales</taxon>
        <taxon>Pseudomonadaceae</taxon>
        <taxon>Pseudomonas</taxon>
    </lineage>
</organism>
<dbReference type="SUPFAM" id="SSF50952">
    <property type="entry name" value="Soluble quinoprotein glucose dehydrogenase"/>
    <property type="match status" value="1"/>
</dbReference>